<accession>A0ABV4UFC1</accession>
<evidence type="ECO:0000313" key="2">
    <source>
        <dbReference type="Proteomes" id="UP001574673"/>
    </source>
</evidence>
<sequence>MNEARGTVIELDGEYAWVRIDAAGCGHCHEAGGCGGQRLEKIFCDTPARYRVRNPDLAQPGECVTVTMPSGALGRSAMQAYGPPLLGLFAGAFGGSALAGEIGAMVGAGLGLLAGWLVLRCFRPTDADAKLQPYVNKR</sequence>
<dbReference type="RefSeq" id="WP_418891188.1">
    <property type="nucleotide sequence ID" value="NZ_JBEUWX010000002.1"/>
</dbReference>
<reference evidence="2" key="1">
    <citation type="submission" date="2024-06" db="EMBL/GenBank/DDBJ databases">
        <title>Radixoralia hellwigii gen. nov., sp nov., isolated from a root canal in the human oral cavity.</title>
        <authorList>
            <person name="Bartsch S."/>
            <person name="Wittmer A."/>
            <person name="Schulz A.-K."/>
            <person name="Neumann-Schaal M."/>
            <person name="Wolf J."/>
            <person name="Gronow S."/>
            <person name="Tennert C."/>
            <person name="Haecker G."/>
            <person name="Cieplik F."/>
            <person name="Al-Ahmad A."/>
        </authorList>
    </citation>
    <scope>NUCLEOTIDE SEQUENCE [LARGE SCALE GENOMIC DNA]</scope>
    <source>
        <strain evidence="2">Wk13</strain>
    </source>
</reference>
<dbReference type="InterPro" id="IPR026268">
    <property type="entry name" value="RseC"/>
</dbReference>
<dbReference type="InterPro" id="IPR007359">
    <property type="entry name" value="SigmaE_reg_RseC_MucC"/>
</dbReference>
<name>A0ABV4UFC1_9RHOO</name>
<proteinExistence type="predicted"/>
<protein>
    <submittedName>
        <fullName evidence="1">SoxR reducing system RseC family protein</fullName>
    </submittedName>
</protein>
<comment type="caution">
    <text evidence="1">The sequence shown here is derived from an EMBL/GenBank/DDBJ whole genome shotgun (WGS) entry which is preliminary data.</text>
</comment>
<gene>
    <name evidence="1" type="ORF">ABCS64_07230</name>
</gene>
<dbReference type="EMBL" id="JBEUWX010000002">
    <property type="protein sequence ID" value="MFA9950109.1"/>
    <property type="molecule type" value="Genomic_DNA"/>
</dbReference>
<dbReference type="PANTHER" id="PTHR35867:SF1">
    <property type="entry name" value="PROTEIN RSEC"/>
    <property type="match status" value="1"/>
</dbReference>
<dbReference type="Pfam" id="PF04246">
    <property type="entry name" value="RseC_MucC"/>
    <property type="match status" value="1"/>
</dbReference>
<organism evidence="1 2">
    <name type="scientific">Dentiradicibacter hellwigii</name>
    <dbReference type="NCBI Taxonomy" id="3149053"/>
    <lineage>
        <taxon>Bacteria</taxon>
        <taxon>Pseudomonadati</taxon>
        <taxon>Pseudomonadota</taxon>
        <taxon>Betaproteobacteria</taxon>
        <taxon>Rhodocyclales</taxon>
        <taxon>Rhodocyclaceae</taxon>
        <taxon>Dentiradicibacter</taxon>
    </lineage>
</organism>
<dbReference type="PANTHER" id="PTHR35867">
    <property type="entry name" value="PROTEIN RSEC"/>
    <property type="match status" value="1"/>
</dbReference>
<evidence type="ECO:0000313" key="1">
    <source>
        <dbReference type="EMBL" id="MFA9950109.1"/>
    </source>
</evidence>
<dbReference type="Proteomes" id="UP001574673">
    <property type="component" value="Unassembled WGS sequence"/>
</dbReference>
<keyword evidence="2" id="KW-1185">Reference proteome</keyword>
<dbReference type="PIRSF" id="PIRSF004923">
    <property type="entry name" value="RseC"/>
    <property type="match status" value="1"/>
</dbReference>